<sequence>MTRPDPELQATLRRWSVHIDDAGARRFSDEELEQLVREQSPLLPEGVDPTDVVVAIRLQSAGVTTAVQTHGLSLDHWGRYAGGAECEPSRWLYGLAGLTIRAFGLYVPNGYSRNIFDPRANIAAACKQRREHSAQAA</sequence>
<evidence type="ECO:0000313" key="1">
    <source>
        <dbReference type="EMBL" id="SEC67133.1"/>
    </source>
</evidence>
<evidence type="ECO:0000313" key="2">
    <source>
        <dbReference type="Proteomes" id="UP000182241"/>
    </source>
</evidence>
<dbReference type="RefSeq" id="WP_139286167.1">
    <property type="nucleotide sequence ID" value="NZ_FNSA01000003.1"/>
</dbReference>
<organism evidence="1 2">
    <name type="scientific">Tsukamurella tyrosinosolvens</name>
    <dbReference type="NCBI Taxonomy" id="57704"/>
    <lineage>
        <taxon>Bacteria</taxon>
        <taxon>Bacillati</taxon>
        <taxon>Actinomycetota</taxon>
        <taxon>Actinomycetes</taxon>
        <taxon>Mycobacteriales</taxon>
        <taxon>Tsukamurellaceae</taxon>
        <taxon>Tsukamurella</taxon>
    </lineage>
</organism>
<dbReference type="Proteomes" id="UP000182241">
    <property type="component" value="Unassembled WGS sequence"/>
</dbReference>
<reference evidence="2" key="1">
    <citation type="submission" date="2016-10" db="EMBL/GenBank/DDBJ databases">
        <authorList>
            <person name="Varghese N."/>
            <person name="Submissions S."/>
        </authorList>
    </citation>
    <scope>NUCLEOTIDE SEQUENCE [LARGE SCALE GENOMIC DNA]</scope>
    <source>
        <strain evidence="2">DSM 44234</strain>
    </source>
</reference>
<accession>A0A1H4UER8</accession>
<dbReference type="AlphaFoldDB" id="A0A1H4UER8"/>
<proteinExistence type="predicted"/>
<gene>
    <name evidence="1" type="ORF">SAMN04489793_2874</name>
</gene>
<dbReference type="STRING" id="57704.SAMN04489793_2874"/>
<dbReference type="EMBL" id="FNSA01000003">
    <property type="protein sequence ID" value="SEC67133.1"/>
    <property type="molecule type" value="Genomic_DNA"/>
</dbReference>
<protein>
    <submittedName>
        <fullName evidence="1">Uncharacterized protein</fullName>
    </submittedName>
</protein>
<name>A0A1H4UER8_TSUTY</name>
<keyword evidence="2" id="KW-1185">Reference proteome</keyword>